<gene>
    <name evidence="10" type="ORF">SAMN05444581_101332</name>
</gene>
<keyword evidence="8" id="KW-0535">Nitrogen fixation</keyword>
<dbReference type="GO" id="GO:0019752">
    <property type="term" value="P:carboxylic acid metabolic process"/>
    <property type="evidence" value="ECO:0007669"/>
    <property type="project" value="UniProtKB-UniRule"/>
</dbReference>
<evidence type="ECO:0000256" key="8">
    <source>
        <dbReference type="RuleBase" id="RU367143"/>
    </source>
</evidence>
<evidence type="ECO:0000256" key="2">
    <source>
        <dbReference type="ARBA" id="ARBA00006154"/>
    </source>
</evidence>
<accession>A0A1I3W3S5</accession>
<sequence length="389" mass="41364">MIPKTLPPVIINDTTLRDGEQAPGVAFSIEEKVAIARQLDAACVDEIEAGVPAMGPAEIEAIAAVGAAVDKAAVIAWCRMTRADVDAAKKTGLERINLSVPVSDLQIWVKFRRSREDVIERIRDVVGYARDLGLAVSVGGEDSSRADFDFLRQAIAAAEAAGAHRFRFADTLGVLEPFRTYELFKALRAETSLELEFHGHDDLGLATANTLAAVRGGATHASVCVLGLGERAGNAALEEVVAALSQVGGRRTGVDLTHLTDLAELVALMAKRPIPAAKSIVGSAAFAHESGIHVSGLLRDPECYEALSPALFGRERRIVLGKHSGKAAISNALTLMGVAVDERRAEKTLTEVRLRAELLKRAVADSELLEFYAATDPHRQAETAPAGAE</sequence>
<evidence type="ECO:0000256" key="1">
    <source>
        <dbReference type="ARBA" id="ARBA00003050"/>
    </source>
</evidence>
<dbReference type="PROSITE" id="PS50991">
    <property type="entry name" value="PYR_CT"/>
    <property type="match status" value="1"/>
</dbReference>
<organism evidence="10 11">
    <name type="scientific">Methylocapsa palsarum</name>
    <dbReference type="NCBI Taxonomy" id="1612308"/>
    <lineage>
        <taxon>Bacteria</taxon>
        <taxon>Pseudomonadati</taxon>
        <taxon>Pseudomonadota</taxon>
        <taxon>Alphaproteobacteria</taxon>
        <taxon>Hyphomicrobiales</taxon>
        <taxon>Beijerinckiaceae</taxon>
        <taxon>Methylocapsa</taxon>
    </lineage>
</organism>
<keyword evidence="11" id="KW-1185">Reference proteome</keyword>
<dbReference type="InterPro" id="IPR013785">
    <property type="entry name" value="Aldolase_TIM"/>
</dbReference>
<evidence type="ECO:0000256" key="4">
    <source>
        <dbReference type="ARBA" id="ARBA00020735"/>
    </source>
</evidence>
<dbReference type="PROSITE" id="PS00816">
    <property type="entry name" value="AIPM_HOMOCIT_SYNTH_2"/>
    <property type="match status" value="1"/>
</dbReference>
<dbReference type="InterPro" id="IPR013477">
    <property type="entry name" value="NifV/FrbC"/>
</dbReference>
<evidence type="ECO:0000259" key="9">
    <source>
        <dbReference type="PROSITE" id="PS50991"/>
    </source>
</evidence>
<comment type="catalytic activity">
    <reaction evidence="6 8">
        <text>acetyl-CoA + 2-oxoglutarate + H2O = (2R)-homocitrate + CoA + H(+)</text>
        <dbReference type="Rhea" id="RHEA:12929"/>
        <dbReference type="ChEBI" id="CHEBI:15377"/>
        <dbReference type="ChEBI" id="CHEBI:15378"/>
        <dbReference type="ChEBI" id="CHEBI:16810"/>
        <dbReference type="ChEBI" id="CHEBI:57287"/>
        <dbReference type="ChEBI" id="CHEBI:57288"/>
        <dbReference type="ChEBI" id="CHEBI:58884"/>
        <dbReference type="EC" id="2.3.3.14"/>
    </reaction>
</comment>
<dbReference type="Pfam" id="PF00682">
    <property type="entry name" value="HMGL-like"/>
    <property type="match status" value="1"/>
</dbReference>
<evidence type="ECO:0000256" key="6">
    <source>
        <dbReference type="ARBA" id="ARBA00048019"/>
    </source>
</evidence>
<name>A0A1I3W3S5_9HYPH</name>
<evidence type="ECO:0000256" key="5">
    <source>
        <dbReference type="ARBA" id="ARBA00022679"/>
    </source>
</evidence>
<dbReference type="RefSeq" id="WP_091676545.1">
    <property type="nucleotide sequence ID" value="NZ_FOSN01000001.1"/>
</dbReference>
<dbReference type="GO" id="GO:0004410">
    <property type="term" value="F:homocitrate synthase activity"/>
    <property type="evidence" value="ECO:0007669"/>
    <property type="project" value="UniProtKB-UniRule"/>
</dbReference>
<dbReference type="EMBL" id="FOSN01000001">
    <property type="protein sequence ID" value="SFK02284.1"/>
    <property type="molecule type" value="Genomic_DNA"/>
</dbReference>
<dbReference type="SUPFAM" id="SSF51569">
    <property type="entry name" value="Aldolase"/>
    <property type="match status" value="1"/>
</dbReference>
<dbReference type="Gene3D" id="1.10.238.260">
    <property type="match status" value="1"/>
</dbReference>
<evidence type="ECO:0000313" key="10">
    <source>
        <dbReference type="EMBL" id="SFK02284.1"/>
    </source>
</evidence>
<dbReference type="GO" id="GO:0009399">
    <property type="term" value="P:nitrogen fixation"/>
    <property type="evidence" value="ECO:0007669"/>
    <property type="project" value="UniProtKB-UniRule"/>
</dbReference>
<dbReference type="OrthoDB" id="9803573at2"/>
<dbReference type="NCBIfam" id="TIGR02660">
    <property type="entry name" value="nifV_homocitr"/>
    <property type="match status" value="1"/>
</dbReference>
<dbReference type="Gene3D" id="3.20.20.70">
    <property type="entry name" value="Aldolase class I"/>
    <property type="match status" value="1"/>
</dbReference>
<protein>
    <recommendedName>
        <fullName evidence="4 8">Homocitrate synthase</fullName>
        <ecNumber evidence="3 8">2.3.3.14</ecNumber>
    </recommendedName>
</protein>
<dbReference type="CDD" id="cd07939">
    <property type="entry name" value="DRE_TIM_NifV"/>
    <property type="match status" value="1"/>
</dbReference>
<dbReference type="Proteomes" id="UP000198755">
    <property type="component" value="Unassembled WGS sequence"/>
</dbReference>
<dbReference type="PANTHER" id="PTHR42880">
    <property type="entry name" value="HOMOCITRATE SYNTHASE"/>
    <property type="match status" value="1"/>
</dbReference>
<comment type="similarity">
    <text evidence="2 7">Belongs to the alpha-IPM synthase/homocitrate synthase family.</text>
</comment>
<evidence type="ECO:0000256" key="7">
    <source>
        <dbReference type="RuleBase" id="RU003523"/>
    </source>
</evidence>
<dbReference type="PANTHER" id="PTHR42880:SF1">
    <property type="entry name" value="ISOPROPYLMALATE_HOMOCITRATE_CITRAMALATE SYNTHASE FAMILY PROTEIN"/>
    <property type="match status" value="1"/>
</dbReference>
<dbReference type="InterPro" id="IPR002034">
    <property type="entry name" value="AIPM/Hcit_synth_CS"/>
</dbReference>
<feature type="domain" description="Pyruvate carboxyltransferase" evidence="9">
    <location>
        <begin position="9"/>
        <end position="260"/>
    </location>
</feature>
<evidence type="ECO:0000313" key="11">
    <source>
        <dbReference type="Proteomes" id="UP000198755"/>
    </source>
</evidence>
<keyword evidence="5 7" id="KW-0808">Transferase</keyword>
<dbReference type="InterPro" id="IPR000891">
    <property type="entry name" value="PYR_CT"/>
</dbReference>
<dbReference type="InterPro" id="IPR054691">
    <property type="entry name" value="LeuA/HCS_post-cat"/>
</dbReference>
<proteinExistence type="inferred from homology"/>
<dbReference type="STRING" id="1612308.SAMN05444581_101332"/>
<evidence type="ECO:0000256" key="3">
    <source>
        <dbReference type="ARBA" id="ARBA00012974"/>
    </source>
</evidence>
<dbReference type="AlphaFoldDB" id="A0A1I3W3S5"/>
<dbReference type="EC" id="2.3.3.14" evidence="3 8"/>
<reference evidence="10 11" key="1">
    <citation type="submission" date="2016-10" db="EMBL/GenBank/DDBJ databases">
        <authorList>
            <person name="de Groot N.N."/>
        </authorList>
    </citation>
    <scope>NUCLEOTIDE SEQUENCE [LARGE SCALE GENOMIC DNA]</scope>
    <source>
        <strain evidence="10 11">NE2</strain>
    </source>
</reference>
<dbReference type="PROSITE" id="PS00815">
    <property type="entry name" value="AIPM_HOMOCIT_SYNTH_1"/>
    <property type="match status" value="1"/>
</dbReference>
<comment type="function">
    <text evidence="1 8">This protein is a Fe-Mo-cofactor biosynthetic component.</text>
</comment>
<dbReference type="Pfam" id="PF22617">
    <property type="entry name" value="HCS_D2"/>
    <property type="match status" value="1"/>
</dbReference>